<sequence>MHTTIRLGNYLVEIPMLAAKINDDCILGVDFLEKINLGNIFESIFHGQKEMVKNNIQCYRVEESFNIPSNLRSLFEKNSKYLNQSQKELFAKFLIEFREIFAEEIVAGNCEILGNM</sequence>
<keyword evidence="2" id="KW-1185">Reference proteome</keyword>
<accession>A0A151IVD2</accession>
<protein>
    <submittedName>
        <fullName evidence="1">Uncharacterized protein</fullName>
    </submittedName>
</protein>
<dbReference type="EMBL" id="KQ980904">
    <property type="protein sequence ID" value="KYN11577.1"/>
    <property type="molecule type" value="Genomic_DNA"/>
</dbReference>
<gene>
    <name evidence="1" type="ORF">ALC57_16269</name>
</gene>
<evidence type="ECO:0000313" key="1">
    <source>
        <dbReference type="EMBL" id="KYN11577.1"/>
    </source>
</evidence>
<dbReference type="STRING" id="471704.A0A151IVD2"/>
<dbReference type="AlphaFoldDB" id="A0A151IVD2"/>
<reference evidence="1 2" key="1">
    <citation type="submission" date="2015-09" db="EMBL/GenBank/DDBJ databases">
        <title>Trachymyrmex cornetzi WGS genome.</title>
        <authorList>
            <person name="Nygaard S."/>
            <person name="Hu H."/>
            <person name="Boomsma J."/>
            <person name="Zhang G."/>
        </authorList>
    </citation>
    <scope>NUCLEOTIDE SEQUENCE [LARGE SCALE GENOMIC DNA]</scope>
    <source>
        <strain evidence="1">Tcor2-1</strain>
        <tissue evidence="1">Whole body</tissue>
    </source>
</reference>
<name>A0A151IVD2_9HYME</name>
<evidence type="ECO:0000313" key="2">
    <source>
        <dbReference type="Proteomes" id="UP000078492"/>
    </source>
</evidence>
<dbReference type="Proteomes" id="UP000078492">
    <property type="component" value="Unassembled WGS sequence"/>
</dbReference>
<organism evidence="1 2">
    <name type="scientific">Trachymyrmex cornetzi</name>
    <dbReference type="NCBI Taxonomy" id="471704"/>
    <lineage>
        <taxon>Eukaryota</taxon>
        <taxon>Metazoa</taxon>
        <taxon>Ecdysozoa</taxon>
        <taxon>Arthropoda</taxon>
        <taxon>Hexapoda</taxon>
        <taxon>Insecta</taxon>
        <taxon>Pterygota</taxon>
        <taxon>Neoptera</taxon>
        <taxon>Endopterygota</taxon>
        <taxon>Hymenoptera</taxon>
        <taxon>Apocrita</taxon>
        <taxon>Aculeata</taxon>
        <taxon>Formicoidea</taxon>
        <taxon>Formicidae</taxon>
        <taxon>Myrmicinae</taxon>
        <taxon>Trachymyrmex</taxon>
    </lineage>
</organism>
<proteinExistence type="predicted"/>